<protein>
    <submittedName>
        <fullName evidence="1">Uncharacterized protein</fullName>
    </submittedName>
</protein>
<accession>A0AAV7DRQ3</accession>
<dbReference type="Proteomes" id="UP000824782">
    <property type="component" value="Unassembled WGS sequence"/>
</dbReference>
<keyword evidence="2" id="KW-1185">Reference proteome</keyword>
<evidence type="ECO:0000313" key="2">
    <source>
        <dbReference type="Proteomes" id="UP000824782"/>
    </source>
</evidence>
<comment type="caution">
    <text evidence="1">The sequence shown here is derived from an EMBL/GenBank/DDBJ whole genome shotgun (WGS) entry which is preliminary data.</text>
</comment>
<sequence>MIEKRWITTLTYQQSTNHAEDYRLFFFDCLDRNISPTRVFAFRFTWREPEVGNIGQNHDQSEIFSE</sequence>
<evidence type="ECO:0000313" key="1">
    <source>
        <dbReference type="EMBL" id="KAG8599286.1"/>
    </source>
</evidence>
<reference evidence="1" key="1">
    <citation type="thesis" date="2020" institute="ProQuest LLC" country="789 East Eisenhower Parkway, Ann Arbor, MI, USA">
        <title>Comparative Genomics and Chromosome Evolution.</title>
        <authorList>
            <person name="Mudd A.B."/>
        </authorList>
    </citation>
    <scope>NUCLEOTIDE SEQUENCE</scope>
    <source>
        <strain evidence="1">237g6f4</strain>
        <tissue evidence="1">Blood</tissue>
    </source>
</reference>
<name>A0AAV7DRQ3_ENGPU</name>
<dbReference type="EMBL" id="WNYA01000001">
    <property type="protein sequence ID" value="KAG8599286.1"/>
    <property type="molecule type" value="Genomic_DNA"/>
</dbReference>
<dbReference type="AlphaFoldDB" id="A0AAV7DRQ3"/>
<organism evidence="1 2">
    <name type="scientific">Engystomops pustulosus</name>
    <name type="common">Tungara frog</name>
    <name type="synonym">Physalaemus pustulosus</name>
    <dbReference type="NCBI Taxonomy" id="76066"/>
    <lineage>
        <taxon>Eukaryota</taxon>
        <taxon>Metazoa</taxon>
        <taxon>Chordata</taxon>
        <taxon>Craniata</taxon>
        <taxon>Vertebrata</taxon>
        <taxon>Euteleostomi</taxon>
        <taxon>Amphibia</taxon>
        <taxon>Batrachia</taxon>
        <taxon>Anura</taxon>
        <taxon>Neobatrachia</taxon>
        <taxon>Hyloidea</taxon>
        <taxon>Leptodactylidae</taxon>
        <taxon>Leiuperinae</taxon>
        <taxon>Engystomops</taxon>
    </lineage>
</organism>
<proteinExistence type="predicted"/>
<gene>
    <name evidence="1" type="ORF">GDO81_002991</name>
</gene>